<dbReference type="Proteomes" id="UP000830116">
    <property type="component" value="Chromosome"/>
</dbReference>
<dbReference type="RefSeq" id="WP_243536110.1">
    <property type="nucleotide sequence ID" value="NZ_CP093442.1"/>
</dbReference>
<gene>
    <name evidence="2" type="ORF">MNR06_11350</name>
</gene>
<proteinExistence type="predicted"/>
<evidence type="ECO:0000256" key="1">
    <source>
        <dbReference type="SAM" id="MobiDB-lite"/>
    </source>
</evidence>
<dbReference type="EMBL" id="CP093442">
    <property type="protein sequence ID" value="UOF00297.1"/>
    <property type="molecule type" value="Genomic_DNA"/>
</dbReference>
<keyword evidence="3" id="KW-1185">Reference proteome</keyword>
<sequence length="64" mass="7072">MTIEYVLLLFCVFFIGLKAFMVAPAKAFRESGPRLGARVEQQLATGDGFKPQNGNHIGWSGKEQ</sequence>
<name>A0ABY4C5S6_9BACT</name>
<accession>A0ABY4C5S6</accession>
<evidence type="ECO:0000313" key="2">
    <source>
        <dbReference type="EMBL" id="UOF00297.1"/>
    </source>
</evidence>
<feature type="region of interest" description="Disordered" evidence="1">
    <location>
        <begin position="45"/>
        <end position="64"/>
    </location>
</feature>
<reference evidence="2" key="1">
    <citation type="submission" date="2022-03" db="EMBL/GenBank/DDBJ databases">
        <title>Genome Identification and Characterization of new species Bdellovibrio reynosense LBG001 sp. nov. from a Mexico soil sample.</title>
        <authorList>
            <person name="Camilli A."/>
            <person name="Ajao Y."/>
            <person name="Guo X."/>
        </authorList>
    </citation>
    <scope>NUCLEOTIDE SEQUENCE</scope>
    <source>
        <strain evidence="2">LBG001</strain>
    </source>
</reference>
<protein>
    <submittedName>
        <fullName evidence="2">Uncharacterized protein</fullName>
    </submittedName>
</protein>
<organism evidence="2 3">
    <name type="scientific">Bdellovibrio reynosensis</name>
    <dbReference type="NCBI Taxonomy" id="2835041"/>
    <lineage>
        <taxon>Bacteria</taxon>
        <taxon>Pseudomonadati</taxon>
        <taxon>Bdellovibrionota</taxon>
        <taxon>Bdellovibrionia</taxon>
        <taxon>Bdellovibrionales</taxon>
        <taxon>Pseudobdellovibrionaceae</taxon>
        <taxon>Bdellovibrio</taxon>
    </lineage>
</organism>
<evidence type="ECO:0000313" key="3">
    <source>
        <dbReference type="Proteomes" id="UP000830116"/>
    </source>
</evidence>